<proteinExistence type="predicted"/>
<dbReference type="Pfam" id="PF13692">
    <property type="entry name" value="Glyco_trans_1_4"/>
    <property type="match status" value="1"/>
</dbReference>
<name>K5ZJG6_9BACT</name>
<dbReference type="RefSeq" id="WP_005642841.1">
    <property type="nucleotide sequence ID" value="NZ_JH976452.1"/>
</dbReference>
<accession>K5ZJG6</accession>
<gene>
    <name evidence="1" type="ORF">HMPREF1060_00492</name>
</gene>
<dbReference type="Gene3D" id="3.40.50.2000">
    <property type="entry name" value="Glycogen Phosphorylase B"/>
    <property type="match status" value="1"/>
</dbReference>
<dbReference type="SUPFAM" id="SSF53756">
    <property type="entry name" value="UDP-Glycosyltransferase/glycogen phosphorylase"/>
    <property type="match status" value="1"/>
</dbReference>
<dbReference type="AlphaFoldDB" id="K5ZJG6"/>
<evidence type="ECO:0000313" key="2">
    <source>
        <dbReference type="Proteomes" id="UP000006271"/>
    </source>
</evidence>
<dbReference type="EMBL" id="AGZQ01000002">
    <property type="protein sequence ID" value="EKN15854.1"/>
    <property type="molecule type" value="Genomic_DNA"/>
</dbReference>
<sequence length="396" mass="45792">MAVLFISPLCPDRPEYHTKALNRSGNNVLLGIANRLYDVLGDNVEFLCIPCVPSYPNGKFWIESKEDLLDNGGKLRFLPTLNVKILKSKLWGIQSKRYIKEWAKRHKREERKVLIYNTYHPSVKDIYKACKETNSELYAILYDLGVPPKRLKLSWLTMLGYRLAEKQAFKYIPQLTGRIVINENIVRDYAPKKDFLLVDGGINQHVSQMLFPLKESTNQKLVCVCAGMLWDQNGTQLILETLKQNLDLKVIVQFAGNGIDVPMIEEAAKTDNRIQYLGMLTLDKLFKVYEQADVLFNLRLEEEVDYHFPSKLLECLATGKHVISTPVAHAERDYGKYVSILKDRTASGLAYLLRKVEAKDKFDLYEQGVRAREFMLCSRNWDIQTDRILDYMKVNR</sequence>
<dbReference type="Proteomes" id="UP000006271">
    <property type="component" value="Unassembled WGS sequence"/>
</dbReference>
<organism evidence="1 2">
    <name type="scientific">Parabacteroides merdae CL03T12C32</name>
    <dbReference type="NCBI Taxonomy" id="999420"/>
    <lineage>
        <taxon>Bacteria</taxon>
        <taxon>Pseudomonadati</taxon>
        <taxon>Bacteroidota</taxon>
        <taxon>Bacteroidia</taxon>
        <taxon>Bacteroidales</taxon>
        <taxon>Tannerellaceae</taxon>
        <taxon>Parabacteroides</taxon>
    </lineage>
</organism>
<evidence type="ECO:0008006" key="3">
    <source>
        <dbReference type="Google" id="ProtNLM"/>
    </source>
</evidence>
<evidence type="ECO:0000313" key="1">
    <source>
        <dbReference type="EMBL" id="EKN15854.1"/>
    </source>
</evidence>
<protein>
    <recommendedName>
        <fullName evidence="3">Glycosyl transferase family 1 domain-containing protein</fullName>
    </recommendedName>
</protein>
<reference evidence="1 2" key="1">
    <citation type="submission" date="2012-02" db="EMBL/GenBank/DDBJ databases">
        <title>The Genome Sequence of Parabacteroides merdae CL03T12C32.</title>
        <authorList>
            <consortium name="The Broad Institute Genome Sequencing Platform"/>
            <person name="Earl A."/>
            <person name="Ward D."/>
            <person name="Feldgarden M."/>
            <person name="Gevers D."/>
            <person name="Zitomersky N.L."/>
            <person name="Coyne M.J."/>
            <person name="Comstock L.E."/>
            <person name="Young S.K."/>
            <person name="Zeng Q."/>
            <person name="Gargeya S."/>
            <person name="Fitzgerald M."/>
            <person name="Haas B."/>
            <person name="Abouelleil A."/>
            <person name="Alvarado L."/>
            <person name="Arachchi H.M."/>
            <person name="Berlin A."/>
            <person name="Chapman S.B."/>
            <person name="Gearin G."/>
            <person name="Goldberg J."/>
            <person name="Griggs A."/>
            <person name="Gujja S."/>
            <person name="Hansen M."/>
            <person name="Heiman D."/>
            <person name="Howarth C."/>
            <person name="Larimer J."/>
            <person name="Lui A."/>
            <person name="MacDonald P.J.P."/>
            <person name="McCowen C."/>
            <person name="Montmayeur A."/>
            <person name="Murphy C."/>
            <person name="Neiman D."/>
            <person name="Pearson M."/>
            <person name="Priest M."/>
            <person name="Roberts A."/>
            <person name="Saif S."/>
            <person name="Shea T."/>
            <person name="Sisk P."/>
            <person name="Stolte C."/>
            <person name="Sykes S."/>
            <person name="Wortman J."/>
            <person name="Nusbaum C."/>
            <person name="Birren B."/>
        </authorList>
    </citation>
    <scope>NUCLEOTIDE SEQUENCE [LARGE SCALE GENOMIC DNA]</scope>
    <source>
        <strain evidence="1 2">CL03T12C32</strain>
    </source>
</reference>
<comment type="caution">
    <text evidence="1">The sequence shown here is derived from an EMBL/GenBank/DDBJ whole genome shotgun (WGS) entry which is preliminary data.</text>
</comment>
<dbReference type="HOGENOM" id="CLU_696075_0_0_10"/>